<evidence type="ECO:0008006" key="4">
    <source>
        <dbReference type="Google" id="ProtNLM"/>
    </source>
</evidence>
<keyword evidence="1" id="KW-0732">Signal</keyword>
<evidence type="ECO:0000313" key="2">
    <source>
        <dbReference type="EMBL" id="MCA0153557.1"/>
    </source>
</evidence>
<accession>A0ABS7Y4J2</accession>
<comment type="caution">
    <text evidence="2">The sequence shown here is derived from an EMBL/GenBank/DDBJ whole genome shotgun (WGS) entry which is preliminary data.</text>
</comment>
<dbReference type="RefSeq" id="WP_224478514.1">
    <property type="nucleotide sequence ID" value="NZ_JAIUJS010000004.1"/>
</dbReference>
<keyword evidence="3" id="KW-1185">Reference proteome</keyword>
<feature type="chain" id="PRO_5046545035" description="NIPSNAP protein" evidence="1">
    <location>
        <begin position="18"/>
        <end position="243"/>
    </location>
</feature>
<feature type="signal peptide" evidence="1">
    <location>
        <begin position="1"/>
        <end position="17"/>
    </location>
</feature>
<sequence>MKKLSILLLVVPFFLMGQDDNSAMINNVTHIKVKMGHDAQFIDGVKKYKKCYAENGGEDTWNFWNRVQGSSSVYAVTDTMANWAEMDEGPDEASGKCRELMMESIMPHMKDVNYMITMSMPDISNDSQDPATKVWVTYFRVSNYADFMSVIKAVSGAIKKAEGDERAYWYEVQGGSEKDADYLVAWPFEKYADLDKDQDGVWAVYSKEHGEEKTAEMRAKFNAAVDGSWSYIYSKNMDMSKTD</sequence>
<organism evidence="2 3">
    <name type="scientific">Winogradskyella vincentii</name>
    <dbReference type="NCBI Taxonomy" id="2877122"/>
    <lineage>
        <taxon>Bacteria</taxon>
        <taxon>Pseudomonadati</taxon>
        <taxon>Bacteroidota</taxon>
        <taxon>Flavobacteriia</taxon>
        <taxon>Flavobacteriales</taxon>
        <taxon>Flavobacteriaceae</taxon>
        <taxon>Winogradskyella</taxon>
    </lineage>
</organism>
<name>A0ABS7Y4J2_9FLAO</name>
<dbReference type="EMBL" id="JAIUJS010000004">
    <property type="protein sequence ID" value="MCA0153557.1"/>
    <property type="molecule type" value="Genomic_DNA"/>
</dbReference>
<reference evidence="3" key="1">
    <citation type="submission" date="2023-07" db="EMBL/GenBank/DDBJ databases">
        <authorList>
            <person name="Yue Y."/>
        </authorList>
    </citation>
    <scope>NUCLEOTIDE SEQUENCE [LARGE SCALE GENOMIC DNA]</scope>
    <source>
        <strain evidence="3">2Y89</strain>
    </source>
</reference>
<evidence type="ECO:0000313" key="3">
    <source>
        <dbReference type="Proteomes" id="UP001198402"/>
    </source>
</evidence>
<protein>
    <recommendedName>
        <fullName evidence="4">NIPSNAP protein</fullName>
    </recommendedName>
</protein>
<dbReference type="Proteomes" id="UP001198402">
    <property type="component" value="Unassembled WGS sequence"/>
</dbReference>
<proteinExistence type="predicted"/>
<evidence type="ECO:0000256" key="1">
    <source>
        <dbReference type="SAM" id="SignalP"/>
    </source>
</evidence>
<gene>
    <name evidence="2" type="ORF">LBV24_10045</name>
</gene>